<dbReference type="InterPro" id="IPR055348">
    <property type="entry name" value="DctQ"/>
</dbReference>
<dbReference type="GO" id="GO:0005886">
    <property type="term" value="C:plasma membrane"/>
    <property type="evidence" value="ECO:0007669"/>
    <property type="project" value="UniProtKB-SubCell"/>
</dbReference>
<feature type="transmembrane region" description="Helical" evidence="9">
    <location>
        <begin position="134"/>
        <end position="158"/>
    </location>
</feature>
<dbReference type="RefSeq" id="WP_108004463.1">
    <property type="nucleotide sequence ID" value="NZ_JBHEEX010000004.1"/>
</dbReference>
<feature type="transmembrane region" description="Helical" evidence="9">
    <location>
        <begin position="92"/>
        <end position="114"/>
    </location>
</feature>
<evidence type="ECO:0000313" key="11">
    <source>
        <dbReference type="EMBL" id="PTM92102.1"/>
    </source>
</evidence>
<dbReference type="Pfam" id="PF04290">
    <property type="entry name" value="DctQ"/>
    <property type="match status" value="1"/>
</dbReference>
<evidence type="ECO:0000256" key="2">
    <source>
        <dbReference type="ARBA" id="ARBA00022448"/>
    </source>
</evidence>
<protein>
    <recommendedName>
        <fullName evidence="9">TRAP transporter small permease protein</fullName>
    </recommendedName>
</protein>
<dbReference type="Proteomes" id="UP000241247">
    <property type="component" value="Unassembled WGS sequence"/>
</dbReference>
<dbReference type="PANTHER" id="PTHR35011:SF4">
    <property type="entry name" value="SLL1102 PROTEIN"/>
    <property type="match status" value="1"/>
</dbReference>
<gene>
    <name evidence="11" type="ORF">C7449_108150</name>
</gene>
<evidence type="ECO:0000256" key="6">
    <source>
        <dbReference type="ARBA" id="ARBA00022989"/>
    </source>
</evidence>
<sequence>MPEFVKHYVRIVDSLNRRVGIFAMYLIFPMGLILLYSTMMRVAFGYPVNWVMEMSQFMLSAYYLLGGAYSMQIDAHVRMDLFYGMMKPRTRAITDSFTILFVIFYLVVLFWGGVSSTEYSITYNQKNYTAWAPVMWPIKMIMTLGIFLMLLQTIAQFFKDVAEARGKPIA</sequence>
<keyword evidence="3" id="KW-1003">Cell membrane</keyword>
<comment type="subunit">
    <text evidence="9">The complex comprises the extracytoplasmic solute receptor protein and the two transmembrane proteins.</text>
</comment>
<evidence type="ECO:0000256" key="3">
    <source>
        <dbReference type="ARBA" id="ARBA00022475"/>
    </source>
</evidence>
<keyword evidence="4 9" id="KW-0997">Cell inner membrane</keyword>
<dbReference type="InterPro" id="IPR007387">
    <property type="entry name" value="TRAP_DctQ"/>
</dbReference>
<feature type="transmembrane region" description="Helical" evidence="9">
    <location>
        <begin position="50"/>
        <end position="71"/>
    </location>
</feature>
<dbReference type="PANTHER" id="PTHR35011">
    <property type="entry name" value="2,3-DIKETO-L-GULONATE TRAP TRANSPORTER SMALL PERMEASE PROTEIN YIAM"/>
    <property type="match status" value="1"/>
</dbReference>
<dbReference type="AlphaFoldDB" id="A0A2T5AZD8"/>
<evidence type="ECO:0000256" key="9">
    <source>
        <dbReference type="RuleBase" id="RU369079"/>
    </source>
</evidence>
<accession>A0A2T5AZD8</accession>
<feature type="transmembrane region" description="Helical" evidence="9">
    <location>
        <begin position="21"/>
        <end position="44"/>
    </location>
</feature>
<comment type="similarity">
    <text evidence="8 9">Belongs to the TRAP transporter small permease family.</text>
</comment>
<keyword evidence="7 9" id="KW-0472">Membrane</keyword>
<keyword evidence="12" id="KW-1185">Reference proteome</keyword>
<organism evidence="11 12">
    <name type="scientific">Mycoplana dimorpha</name>
    <dbReference type="NCBI Taxonomy" id="28320"/>
    <lineage>
        <taxon>Bacteria</taxon>
        <taxon>Pseudomonadati</taxon>
        <taxon>Pseudomonadota</taxon>
        <taxon>Alphaproteobacteria</taxon>
        <taxon>Hyphomicrobiales</taxon>
        <taxon>Rhizobiaceae</taxon>
        <taxon>Mycoplana</taxon>
    </lineage>
</organism>
<feature type="domain" description="Tripartite ATP-independent periplasmic transporters DctQ component" evidence="10">
    <location>
        <begin position="31"/>
        <end position="161"/>
    </location>
</feature>
<evidence type="ECO:0000256" key="1">
    <source>
        <dbReference type="ARBA" id="ARBA00004429"/>
    </source>
</evidence>
<comment type="subcellular location">
    <subcellularLocation>
        <location evidence="1 9">Cell inner membrane</location>
        <topology evidence="1 9">Multi-pass membrane protein</topology>
    </subcellularLocation>
</comment>
<evidence type="ECO:0000256" key="4">
    <source>
        <dbReference type="ARBA" id="ARBA00022519"/>
    </source>
</evidence>
<evidence type="ECO:0000256" key="8">
    <source>
        <dbReference type="ARBA" id="ARBA00038436"/>
    </source>
</evidence>
<evidence type="ECO:0000313" key="12">
    <source>
        <dbReference type="Proteomes" id="UP000241247"/>
    </source>
</evidence>
<name>A0A2T5AZD8_MYCDI</name>
<keyword evidence="6 9" id="KW-1133">Transmembrane helix</keyword>
<comment type="function">
    <text evidence="9">Part of the tripartite ATP-independent periplasmic (TRAP) transport system.</text>
</comment>
<evidence type="ECO:0000256" key="5">
    <source>
        <dbReference type="ARBA" id="ARBA00022692"/>
    </source>
</evidence>
<evidence type="ECO:0000256" key="7">
    <source>
        <dbReference type="ARBA" id="ARBA00023136"/>
    </source>
</evidence>
<dbReference type="EMBL" id="PZZZ01000008">
    <property type="protein sequence ID" value="PTM92102.1"/>
    <property type="molecule type" value="Genomic_DNA"/>
</dbReference>
<comment type="caution">
    <text evidence="11">The sequence shown here is derived from an EMBL/GenBank/DDBJ whole genome shotgun (WGS) entry which is preliminary data.</text>
</comment>
<proteinExistence type="inferred from homology"/>
<dbReference type="GO" id="GO:0022857">
    <property type="term" value="F:transmembrane transporter activity"/>
    <property type="evidence" value="ECO:0007669"/>
    <property type="project" value="UniProtKB-UniRule"/>
</dbReference>
<evidence type="ECO:0000259" key="10">
    <source>
        <dbReference type="Pfam" id="PF04290"/>
    </source>
</evidence>
<reference evidence="11 12" key="1">
    <citation type="submission" date="2018-04" db="EMBL/GenBank/DDBJ databases">
        <title>Genomic Encyclopedia of Type Strains, Phase IV (KMG-IV): sequencing the most valuable type-strain genomes for metagenomic binning, comparative biology and taxonomic classification.</title>
        <authorList>
            <person name="Goeker M."/>
        </authorList>
    </citation>
    <scope>NUCLEOTIDE SEQUENCE [LARGE SCALE GENOMIC DNA]</scope>
    <source>
        <strain evidence="11 12">DSM 7138</strain>
    </source>
</reference>
<keyword evidence="5 9" id="KW-0812">Transmembrane</keyword>
<dbReference type="OrthoDB" id="9794346at2"/>
<keyword evidence="2 9" id="KW-0813">Transport</keyword>